<evidence type="ECO:0000256" key="1">
    <source>
        <dbReference type="SAM" id="Phobius"/>
    </source>
</evidence>
<keyword evidence="1" id="KW-0472">Membrane</keyword>
<dbReference type="InterPro" id="IPR016137">
    <property type="entry name" value="RGS"/>
</dbReference>
<feature type="transmembrane region" description="Helical" evidence="1">
    <location>
        <begin position="162"/>
        <end position="181"/>
    </location>
</feature>
<feature type="transmembrane region" description="Helical" evidence="1">
    <location>
        <begin position="86"/>
        <end position="108"/>
    </location>
</feature>
<name>A0ABR2HWU7_9EUKA</name>
<evidence type="ECO:0000313" key="4">
    <source>
        <dbReference type="Proteomes" id="UP001470230"/>
    </source>
</evidence>
<feature type="transmembrane region" description="Helical" evidence="1">
    <location>
        <begin position="187"/>
        <end position="209"/>
    </location>
</feature>
<keyword evidence="4" id="KW-1185">Reference proteome</keyword>
<dbReference type="Proteomes" id="UP001470230">
    <property type="component" value="Unassembled WGS sequence"/>
</dbReference>
<dbReference type="InterPro" id="IPR036305">
    <property type="entry name" value="RGS_sf"/>
</dbReference>
<evidence type="ECO:0000313" key="3">
    <source>
        <dbReference type="EMBL" id="KAK8853739.1"/>
    </source>
</evidence>
<dbReference type="PANTHER" id="PTHR10845:SF192">
    <property type="entry name" value="DOUBLE HIT, ISOFORM B"/>
    <property type="match status" value="1"/>
</dbReference>
<dbReference type="PROSITE" id="PS50132">
    <property type="entry name" value="RGS"/>
    <property type="match status" value="1"/>
</dbReference>
<dbReference type="SMART" id="SM00315">
    <property type="entry name" value="RGS"/>
    <property type="match status" value="1"/>
</dbReference>
<proteinExistence type="predicted"/>
<organism evidence="3 4">
    <name type="scientific">Tritrichomonas musculus</name>
    <dbReference type="NCBI Taxonomy" id="1915356"/>
    <lineage>
        <taxon>Eukaryota</taxon>
        <taxon>Metamonada</taxon>
        <taxon>Parabasalia</taxon>
        <taxon>Tritrichomonadida</taxon>
        <taxon>Tritrichomonadidae</taxon>
        <taxon>Tritrichomonas</taxon>
    </lineage>
</organism>
<reference evidence="3 4" key="1">
    <citation type="submission" date="2024-04" db="EMBL/GenBank/DDBJ databases">
        <title>Tritrichomonas musculus Genome.</title>
        <authorList>
            <person name="Alves-Ferreira E."/>
            <person name="Grigg M."/>
            <person name="Lorenzi H."/>
            <person name="Galac M."/>
        </authorList>
    </citation>
    <scope>NUCLEOTIDE SEQUENCE [LARGE SCALE GENOMIC DNA]</scope>
    <source>
        <strain evidence="3 4">EAF2021</strain>
    </source>
</reference>
<keyword evidence="1" id="KW-0812">Transmembrane</keyword>
<accession>A0ABR2HWU7</accession>
<protein>
    <submittedName>
        <fullName evidence="3">Positive regulation of GTPase activity protein</fullName>
    </submittedName>
</protein>
<dbReference type="InterPro" id="IPR044926">
    <property type="entry name" value="RGS_subdomain_2"/>
</dbReference>
<keyword evidence="1" id="KW-1133">Transmembrane helix</keyword>
<feature type="transmembrane region" description="Helical" evidence="1">
    <location>
        <begin position="128"/>
        <end position="150"/>
    </location>
</feature>
<dbReference type="EMBL" id="JAPFFF010000021">
    <property type="protein sequence ID" value="KAK8853739.1"/>
    <property type="molecule type" value="Genomic_DNA"/>
</dbReference>
<comment type="caution">
    <text evidence="3">The sequence shown here is derived from an EMBL/GenBank/DDBJ whole genome shotgun (WGS) entry which is preliminary data.</text>
</comment>
<dbReference type="Gene3D" id="1.10.167.10">
    <property type="entry name" value="Regulator of G-protein Signalling 4, domain 2"/>
    <property type="match status" value="1"/>
</dbReference>
<gene>
    <name evidence="3" type="ORF">M9Y10_016282</name>
</gene>
<dbReference type="PANTHER" id="PTHR10845">
    <property type="entry name" value="REGULATOR OF G PROTEIN SIGNALING"/>
    <property type="match status" value="1"/>
</dbReference>
<feature type="domain" description="RGS" evidence="2">
    <location>
        <begin position="232"/>
        <end position="350"/>
    </location>
</feature>
<feature type="transmembrane region" description="Helical" evidence="1">
    <location>
        <begin position="12"/>
        <end position="32"/>
    </location>
</feature>
<dbReference type="SUPFAM" id="SSF48097">
    <property type="entry name" value="Regulator of G-protein signaling, RGS"/>
    <property type="match status" value="1"/>
</dbReference>
<evidence type="ECO:0000259" key="2">
    <source>
        <dbReference type="PROSITE" id="PS50132"/>
    </source>
</evidence>
<sequence length="363" mass="42614">MKMVIGPENFPNLLDVLILWFTMPLHFLPYPLRCIRYILLYHLAREEGRSLNNRYHHSNKELQNECGFLNKIVKFFKKHPYLKTDGFFCCILWVLLLFCVILGLFRIIDPKYNNLPGNYGSGTTRFYYTSALLMFFIVFLFLSLGVFFVMRLKNEFMITCEFISIDIIWSVSILPYSFLGMVDASRYQIPITIIGIVECVASFVVSFGIPIQLAYIKRNTAPDDTEKNMFKNLENVLNDEKASALVYNFTVSRMCNEAFLFVKYVHNYKKLSDHDELNRMYHLIVDKFIANNAPHRINIGYQIKKEFMNHQKENGITNDSFTKIYNEVKKTIMTDIMPTFINSKIAKEYQDELLTQSQYNNSV</sequence>
<dbReference type="Pfam" id="PF00615">
    <property type="entry name" value="RGS"/>
    <property type="match status" value="1"/>
</dbReference>